<dbReference type="SMART" id="SM00984">
    <property type="entry name" value="UDPG_MGDP_dh_C"/>
    <property type="match status" value="1"/>
</dbReference>
<dbReference type="PIRSF" id="PIRSF000124">
    <property type="entry name" value="UDPglc_GDPman_dh"/>
    <property type="match status" value="1"/>
</dbReference>
<accession>A0ABV3XHI3</accession>
<dbReference type="Pfam" id="PF00984">
    <property type="entry name" value="UDPG_MGDP_dh"/>
    <property type="match status" value="1"/>
</dbReference>
<dbReference type="Pfam" id="PF03720">
    <property type="entry name" value="UDPG_MGDP_dh_C"/>
    <property type="match status" value="1"/>
</dbReference>
<name>A0ABV3XHI3_9ACTN</name>
<evidence type="ECO:0000313" key="7">
    <source>
        <dbReference type="Proteomes" id="UP001560045"/>
    </source>
</evidence>
<evidence type="ECO:0000256" key="4">
    <source>
        <dbReference type="PIRNR" id="PIRNR000124"/>
    </source>
</evidence>
<dbReference type="InterPro" id="IPR036291">
    <property type="entry name" value="NAD(P)-bd_dom_sf"/>
</dbReference>
<evidence type="ECO:0000256" key="1">
    <source>
        <dbReference type="ARBA" id="ARBA00006601"/>
    </source>
</evidence>
<dbReference type="Gene3D" id="3.40.50.720">
    <property type="entry name" value="NAD(P)-binding Rossmann-like Domain"/>
    <property type="match status" value="2"/>
</dbReference>
<keyword evidence="7" id="KW-1185">Reference proteome</keyword>
<evidence type="ECO:0000313" key="6">
    <source>
        <dbReference type="EMBL" id="MEX5720039.1"/>
    </source>
</evidence>
<evidence type="ECO:0000256" key="3">
    <source>
        <dbReference type="ARBA" id="ARBA00023027"/>
    </source>
</evidence>
<reference evidence="6 7" key="1">
    <citation type="submission" date="2024-06" db="EMBL/GenBank/DDBJ databases">
        <title>Draft genome sequence of Geodermatophilus badlandi, a novel member of the Geodermatophilaceae isolated from badland sedimentary rocks in the Red desert, Wyoming, USA.</title>
        <authorList>
            <person name="Ben Tekaya S."/>
            <person name="Nouioui I."/>
            <person name="Flores G.M."/>
            <person name="Shaal M.N."/>
            <person name="Bredoire F."/>
            <person name="Basile F."/>
            <person name="Van Diepen L."/>
            <person name="Ward N.L."/>
        </authorList>
    </citation>
    <scope>NUCLEOTIDE SEQUENCE [LARGE SCALE GENOMIC DNA]</scope>
    <source>
        <strain evidence="6 7">WL48A</strain>
    </source>
</reference>
<dbReference type="PANTHER" id="PTHR43491">
    <property type="entry name" value="UDP-N-ACETYL-D-MANNOSAMINE DEHYDROGENASE"/>
    <property type="match status" value="1"/>
</dbReference>
<dbReference type="PANTHER" id="PTHR43491:SF2">
    <property type="entry name" value="UDP-N-ACETYL-D-MANNOSAMINE DEHYDROGENASE"/>
    <property type="match status" value="1"/>
</dbReference>
<comment type="caution">
    <text evidence="6">The sequence shown here is derived from an EMBL/GenBank/DDBJ whole genome shotgun (WGS) entry which is preliminary data.</text>
</comment>
<evidence type="ECO:0000256" key="2">
    <source>
        <dbReference type="ARBA" id="ARBA00023002"/>
    </source>
</evidence>
<dbReference type="InterPro" id="IPR017476">
    <property type="entry name" value="UDP-Glc/GDP-Man"/>
</dbReference>
<proteinExistence type="inferred from homology"/>
<dbReference type="RefSeq" id="WP_369208472.1">
    <property type="nucleotide sequence ID" value="NZ_JBFNXQ010000057.1"/>
</dbReference>
<dbReference type="InterPro" id="IPR036220">
    <property type="entry name" value="UDP-Glc/GDP-Man_DH_C_sf"/>
</dbReference>
<dbReference type="Proteomes" id="UP001560045">
    <property type="component" value="Unassembled WGS sequence"/>
</dbReference>
<dbReference type="InterPro" id="IPR008927">
    <property type="entry name" value="6-PGluconate_DH-like_C_sf"/>
</dbReference>
<dbReference type="SUPFAM" id="SSF52413">
    <property type="entry name" value="UDP-glucose/GDP-mannose dehydrogenase C-terminal domain"/>
    <property type="match status" value="1"/>
</dbReference>
<sequence>MPPPIQVAVVGLGYVGTCVAATLAGRGLDVVGVDVDRGRVGALAEGRSPFAEAGLPELLSTAIGAGRLRLSTSFDAVESADVVLLTVGTPVRADGALAAEQLTAASREVGRRLRPGQLVVVKSTVPAGTVRSLVLPLLHGGGLAGGRDFALAFTPERLSEGTALRDLRTFPIVTGGLTPECTRAAAHFWRSAIGADVIPVDSLEAAEIVKLASNWWLDLNIALANELAKFTALYDVDVLDVIRATNTMPEGSGLVNILRPSVGVGGSCLTKDPLMVHHSARERGLEILTVPAGRAANDSMPAYTAQLVVDELTKLGKDPATSKVAVLGLAFKNGTGDLRATPTLGVVSRLVPVCGEVALHDPLVDAAEGERVFGQPLVPALADAVRGADCVAVLALHPEFRDIDFAALPVTRPCLVLDGRAHYPKQKIAELRGLGYHYRGIGR</sequence>
<dbReference type="InterPro" id="IPR014026">
    <property type="entry name" value="UDP-Glc/GDP-Man_DH_dimer"/>
</dbReference>
<dbReference type="EMBL" id="JBFNXQ010000057">
    <property type="protein sequence ID" value="MEX5720039.1"/>
    <property type="molecule type" value="Genomic_DNA"/>
</dbReference>
<protein>
    <submittedName>
        <fullName evidence="6">Nucleotide sugar dehydrogenase</fullName>
    </submittedName>
</protein>
<evidence type="ECO:0000259" key="5">
    <source>
        <dbReference type="SMART" id="SM00984"/>
    </source>
</evidence>
<feature type="domain" description="UDP-glucose/GDP-mannose dehydrogenase C-terminal" evidence="5">
    <location>
        <begin position="325"/>
        <end position="425"/>
    </location>
</feature>
<comment type="similarity">
    <text evidence="1 4">Belongs to the UDP-glucose/GDP-mannose dehydrogenase family.</text>
</comment>
<dbReference type="Pfam" id="PF03721">
    <property type="entry name" value="UDPG_MGDP_dh_N"/>
    <property type="match status" value="1"/>
</dbReference>
<organism evidence="6 7">
    <name type="scientific">Geodermatophilus maliterrae</name>
    <dbReference type="NCBI Taxonomy" id="3162531"/>
    <lineage>
        <taxon>Bacteria</taxon>
        <taxon>Bacillati</taxon>
        <taxon>Actinomycetota</taxon>
        <taxon>Actinomycetes</taxon>
        <taxon>Geodermatophilales</taxon>
        <taxon>Geodermatophilaceae</taxon>
        <taxon>Geodermatophilus</taxon>
    </lineage>
</organism>
<dbReference type="NCBIfam" id="TIGR03026">
    <property type="entry name" value="NDP-sugDHase"/>
    <property type="match status" value="1"/>
</dbReference>
<dbReference type="InterPro" id="IPR001732">
    <property type="entry name" value="UDP-Glc/GDP-Man_DH_N"/>
</dbReference>
<gene>
    <name evidence="6" type="ORF">ABQ292_16875</name>
</gene>
<dbReference type="SUPFAM" id="SSF51735">
    <property type="entry name" value="NAD(P)-binding Rossmann-fold domains"/>
    <property type="match status" value="1"/>
</dbReference>
<keyword evidence="2" id="KW-0560">Oxidoreductase</keyword>
<dbReference type="InterPro" id="IPR028359">
    <property type="entry name" value="UDP_ManNAc/GlcNAc_DH"/>
</dbReference>
<dbReference type="PIRSF" id="PIRSF500136">
    <property type="entry name" value="UDP_ManNAc_DH"/>
    <property type="match status" value="1"/>
</dbReference>
<keyword evidence="3" id="KW-0520">NAD</keyword>
<dbReference type="SUPFAM" id="SSF48179">
    <property type="entry name" value="6-phosphogluconate dehydrogenase C-terminal domain-like"/>
    <property type="match status" value="1"/>
</dbReference>
<dbReference type="InterPro" id="IPR014027">
    <property type="entry name" value="UDP-Glc/GDP-Man_DH_C"/>
</dbReference>